<dbReference type="SUPFAM" id="SSF53850">
    <property type="entry name" value="Periplasmic binding protein-like II"/>
    <property type="match status" value="1"/>
</dbReference>
<dbReference type="GO" id="GO:0055052">
    <property type="term" value="C:ATP-binding cassette (ABC) transporter complex, substrate-binding subunit-containing"/>
    <property type="evidence" value="ECO:0007669"/>
    <property type="project" value="TreeGrafter"/>
</dbReference>
<keyword evidence="6" id="KW-1185">Reference proteome</keyword>
<reference evidence="5 6" key="1">
    <citation type="journal article" date="2015" name="Genome Announc.">
        <title>Expanding the biotechnology potential of lactobacilli through comparative genomics of 213 strains and associated genera.</title>
        <authorList>
            <person name="Sun Z."/>
            <person name="Harris H.M."/>
            <person name="McCann A."/>
            <person name="Guo C."/>
            <person name="Argimon S."/>
            <person name="Zhang W."/>
            <person name="Yang X."/>
            <person name="Jeffery I.B."/>
            <person name="Cooney J.C."/>
            <person name="Kagawa T.F."/>
            <person name="Liu W."/>
            <person name="Song Y."/>
            <person name="Salvetti E."/>
            <person name="Wrobel A."/>
            <person name="Rasinkangas P."/>
            <person name="Parkhill J."/>
            <person name="Rea M.C."/>
            <person name="O'Sullivan O."/>
            <person name="Ritari J."/>
            <person name="Douillard F.P."/>
            <person name="Paul Ross R."/>
            <person name="Yang R."/>
            <person name="Briner A.E."/>
            <person name="Felis G.E."/>
            <person name="de Vos W.M."/>
            <person name="Barrangou R."/>
            <person name="Klaenhammer T.R."/>
            <person name="Caufield P.W."/>
            <person name="Cui Y."/>
            <person name="Zhang H."/>
            <person name="O'Toole P.W."/>
        </authorList>
    </citation>
    <scope>NUCLEOTIDE SEQUENCE [LARGE SCALE GENOMIC DNA]</scope>
    <source>
        <strain evidence="5 6">DSM 20335</strain>
    </source>
</reference>
<dbReference type="GO" id="GO:1901982">
    <property type="term" value="F:maltose binding"/>
    <property type="evidence" value="ECO:0007669"/>
    <property type="project" value="TreeGrafter"/>
</dbReference>
<organism evidence="5 6">
    <name type="scientific">Lapidilactobacillus dextrinicus DSM 20335</name>
    <dbReference type="NCBI Taxonomy" id="1423738"/>
    <lineage>
        <taxon>Bacteria</taxon>
        <taxon>Bacillati</taxon>
        <taxon>Bacillota</taxon>
        <taxon>Bacilli</taxon>
        <taxon>Lactobacillales</taxon>
        <taxon>Lactobacillaceae</taxon>
        <taxon>Lapidilactobacillus</taxon>
    </lineage>
</organism>
<comment type="caution">
    <text evidence="5">The sequence shown here is derived from an EMBL/GenBank/DDBJ whole genome shotgun (WGS) entry which is preliminary data.</text>
</comment>
<keyword evidence="2" id="KW-0813">Transport</keyword>
<sequence length="405" mass="43564">MKSWKKIMVAGASALALATVASVNSQSVSAATAKPKGNVTLWVDTNNVPSYKKLVKQFEKKYPKVKVKVSTSPSGSASAKTDLSKDPSKAADVFKAPNDQLGAMYNAGYINPLSPSATKWVKKNDVKLAGKAVTWKGQYLAYPQDVQSNIIYYDKSKLSADEVSSWSTLTSKGVIGTDFTNAYNWYPAFLSNGTNLYGKSGEKLNGTKVNNEKGVEVMTWLAAQKNNKGVRQSGSALLSDLENGKTQAILDGPWDGQSVKKILGDNFGVTILPKLNFESGDKQMKSFSGVGTLAVNAKSKNQLAATTLAQYLSNKSSQVALYKGTNAIPVAKKAQKNKVVKADPVAKAVIKQANLSVVMPKMNQMATFWNLAAPLVDNAYTGKTKPADYKTQLASFEKQISKDSK</sequence>
<dbReference type="RefSeq" id="WP_057757507.1">
    <property type="nucleotide sequence ID" value="NZ_AYYK01000022.1"/>
</dbReference>
<dbReference type="EMBL" id="AYYK01000022">
    <property type="protein sequence ID" value="KRM78287.1"/>
    <property type="molecule type" value="Genomic_DNA"/>
</dbReference>
<dbReference type="PATRIC" id="fig|1423738.3.peg.1122"/>
<comment type="similarity">
    <text evidence="1">Belongs to the bacterial solute-binding protein 1 family.</text>
</comment>
<dbReference type="InterPro" id="IPR006059">
    <property type="entry name" value="SBP"/>
</dbReference>
<keyword evidence="3 4" id="KW-0732">Signal</keyword>
<gene>
    <name evidence="5" type="ORF">FC84_GL001109</name>
</gene>
<evidence type="ECO:0000256" key="3">
    <source>
        <dbReference type="ARBA" id="ARBA00022729"/>
    </source>
</evidence>
<evidence type="ECO:0000256" key="1">
    <source>
        <dbReference type="ARBA" id="ARBA00008520"/>
    </source>
</evidence>
<evidence type="ECO:0000313" key="6">
    <source>
        <dbReference type="Proteomes" id="UP000051813"/>
    </source>
</evidence>
<feature type="chain" id="PRO_5006415349" evidence="4">
    <location>
        <begin position="31"/>
        <end position="405"/>
    </location>
</feature>
<name>A0A0R2BF28_9LACO</name>
<proteinExistence type="inferred from homology"/>
<dbReference type="AlphaFoldDB" id="A0A0R2BF28"/>
<evidence type="ECO:0000256" key="4">
    <source>
        <dbReference type="SAM" id="SignalP"/>
    </source>
</evidence>
<dbReference type="GO" id="GO:0015768">
    <property type="term" value="P:maltose transport"/>
    <property type="evidence" value="ECO:0007669"/>
    <property type="project" value="TreeGrafter"/>
</dbReference>
<dbReference type="PANTHER" id="PTHR30061">
    <property type="entry name" value="MALTOSE-BINDING PERIPLASMIC PROTEIN"/>
    <property type="match status" value="1"/>
</dbReference>
<dbReference type="Proteomes" id="UP000051813">
    <property type="component" value="Unassembled WGS sequence"/>
</dbReference>
<evidence type="ECO:0000256" key="2">
    <source>
        <dbReference type="ARBA" id="ARBA00022448"/>
    </source>
</evidence>
<dbReference type="OrthoDB" id="9766758at2"/>
<accession>A0A0R2BF28</accession>
<dbReference type="GO" id="GO:0042956">
    <property type="term" value="P:maltodextrin transmembrane transport"/>
    <property type="evidence" value="ECO:0007669"/>
    <property type="project" value="TreeGrafter"/>
</dbReference>
<dbReference type="PANTHER" id="PTHR30061:SF50">
    <property type="entry name" value="MALTOSE_MALTODEXTRIN-BINDING PERIPLASMIC PROTEIN"/>
    <property type="match status" value="1"/>
</dbReference>
<protein>
    <submittedName>
        <fullName evidence="5">Maltose ABC transporter substrate binding protein</fullName>
    </submittedName>
</protein>
<dbReference type="Gene3D" id="3.40.190.10">
    <property type="entry name" value="Periplasmic binding protein-like II"/>
    <property type="match status" value="2"/>
</dbReference>
<dbReference type="STRING" id="1423738.FC84_GL001109"/>
<evidence type="ECO:0000313" key="5">
    <source>
        <dbReference type="EMBL" id="KRM78287.1"/>
    </source>
</evidence>
<dbReference type="Pfam" id="PF13416">
    <property type="entry name" value="SBP_bac_8"/>
    <property type="match status" value="1"/>
</dbReference>
<feature type="signal peptide" evidence="4">
    <location>
        <begin position="1"/>
        <end position="30"/>
    </location>
</feature>